<evidence type="ECO:0000256" key="1">
    <source>
        <dbReference type="SAM" id="MobiDB-lite"/>
    </source>
</evidence>
<gene>
    <name evidence="2" type="ORF">UFOPK2602_01498</name>
    <name evidence="3" type="ORF">UFOPK2806_01137</name>
</gene>
<name>A0A6J6R067_9ZZZZ</name>
<proteinExistence type="predicted"/>
<sequence>MTRLRAAGLLTGALLFAACGSGTSSQGPKSAPPSTTGSAAPGAADSGVNGPCGRAAPLAPPRIGEIRSAVERLSGGAGVAQYSEVNATPSETNVFVVRDGKEFAYVVCTDSVSEPTDGGQDYRGPTFTDSDIEFAPTVLDKVLGSIKDSHVVAFSITPRDGGGVEYIATITAPSGEFRVLLDADGGILATG</sequence>
<feature type="compositionally biased region" description="Polar residues" evidence="1">
    <location>
        <begin position="22"/>
        <end position="38"/>
    </location>
</feature>
<dbReference type="PROSITE" id="PS51257">
    <property type="entry name" value="PROKAR_LIPOPROTEIN"/>
    <property type="match status" value="1"/>
</dbReference>
<evidence type="ECO:0000313" key="3">
    <source>
        <dbReference type="EMBL" id="CAB4753144.1"/>
    </source>
</evidence>
<dbReference type="EMBL" id="CAEZXX010000108">
    <property type="protein sequence ID" value="CAB4717381.1"/>
    <property type="molecule type" value="Genomic_DNA"/>
</dbReference>
<accession>A0A6J6R067</accession>
<evidence type="ECO:0000313" key="2">
    <source>
        <dbReference type="EMBL" id="CAB4717381.1"/>
    </source>
</evidence>
<protein>
    <submittedName>
        <fullName evidence="2">Unannotated protein</fullName>
    </submittedName>
</protein>
<feature type="region of interest" description="Disordered" evidence="1">
    <location>
        <begin position="22"/>
        <end position="56"/>
    </location>
</feature>
<reference evidence="2" key="1">
    <citation type="submission" date="2020-05" db="EMBL/GenBank/DDBJ databases">
        <authorList>
            <person name="Chiriac C."/>
            <person name="Salcher M."/>
            <person name="Ghai R."/>
            <person name="Kavagutti S V."/>
        </authorList>
    </citation>
    <scope>NUCLEOTIDE SEQUENCE</scope>
</reference>
<organism evidence="2">
    <name type="scientific">freshwater metagenome</name>
    <dbReference type="NCBI Taxonomy" id="449393"/>
    <lineage>
        <taxon>unclassified sequences</taxon>
        <taxon>metagenomes</taxon>
        <taxon>ecological metagenomes</taxon>
    </lineage>
</organism>
<dbReference type="AlphaFoldDB" id="A0A6J6R067"/>
<dbReference type="EMBL" id="CAEZYY010000012">
    <property type="protein sequence ID" value="CAB4753144.1"/>
    <property type="molecule type" value="Genomic_DNA"/>
</dbReference>